<organism evidence="1 2">
    <name type="scientific">Lysinibacillus sphaericus</name>
    <name type="common">Bacillus sphaericus</name>
    <dbReference type="NCBI Taxonomy" id="1421"/>
    <lineage>
        <taxon>Bacteria</taxon>
        <taxon>Bacillati</taxon>
        <taxon>Bacillota</taxon>
        <taxon>Bacilli</taxon>
        <taxon>Bacillales</taxon>
        <taxon>Bacillaceae</taxon>
        <taxon>Lysinibacillus</taxon>
    </lineage>
</organism>
<protein>
    <submittedName>
        <fullName evidence="1">Uncharacterized protein</fullName>
    </submittedName>
</protein>
<dbReference type="AlphaFoldDB" id="A0AAJ4ZSA0"/>
<evidence type="ECO:0000313" key="2">
    <source>
        <dbReference type="Proteomes" id="UP000255295"/>
    </source>
</evidence>
<comment type="caution">
    <text evidence="1">The sequence shown here is derived from an EMBL/GenBank/DDBJ whole genome shotgun (WGS) entry which is preliminary data.</text>
</comment>
<dbReference type="EMBL" id="UFSZ01000001">
    <property type="protein sequence ID" value="SUV15326.1"/>
    <property type="molecule type" value="Genomic_DNA"/>
</dbReference>
<accession>A0AAJ4ZSA0</accession>
<sequence>MRWYKNGEINRLKQPVGVSAISKINGRIL</sequence>
<evidence type="ECO:0000313" key="1">
    <source>
        <dbReference type="EMBL" id="SUV15326.1"/>
    </source>
</evidence>
<gene>
    <name evidence="1" type="ORF">NCTC10338_00390</name>
</gene>
<proteinExistence type="predicted"/>
<reference evidence="1 2" key="1">
    <citation type="submission" date="2018-06" db="EMBL/GenBank/DDBJ databases">
        <authorList>
            <consortium name="Pathogen Informatics"/>
            <person name="Doyle S."/>
        </authorList>
    </citation>
    <scope>NUCLEOTIDE SEQUENCE [LARGE SCALE GENOMIC DNA]</scope>
    <source>
        <strain evidence="1 2">NCTC10338</strain>
    </source>
</reference>
<name>A0AAJ4ZSA0_LYSSH</name>
<dbReference type="Proteomes" id="UP000255295">
    <property type="component" value="Unassembled WGS sequence"/>
</dbReference>